<organism evidence="2 3">
    <name type="scientific">Solanum commersonii</name>
    <name type="common">Commerson's wild potato</name>
    <name type="synonym">Commerson's nightshade</name>
    <dbReference type="NCBI Taxonomy" id="4109"/>
    <lineage>
        <taxon>Eukaryota</taxon>
        <taxon>Viridiplantae</taxon>
        <taxon>Streptophyta</taxon>
        <taxon>Embryophyta</taxon>
        <taxon>Tracheophyta</taxon>
        <taxon>Spermatophyta</taxon>
        <taxon>Magnoliopsida</taxon>
        <taxon>eudicotyledons</taxon>
        <taxon>Gunneridae</taxon>
        <taxon>Pentapetalae</taxon>
        <taxon>asterids</taxon>
        <taxon>lamiids</taxon>
        <taxon>Solanales</taxon>
        <taxon>Solanaceae</taxon>
        <taxon>Solanoideae</taxon>
        <taxon>Solaneae</taxon>
        <taxon>Solanum</taxon>
    </lineage>
</organism>
<name>A0A9J5Z1P5_SOLCO</name>
<evidence type="ECO:0000256" key="1">
    <source>
        <dbReference type="SAM" id="MobiDB-lite"/>
    </source>
</evidence>
<keyword evidence="3" id="KW-1185">Reference proteome</keyword>
<accession>A0A9J5Z1P5</accession>
<gene>
    <name evidence="2" type="ORF">H5410_027331</name>
</gene>
<feature type="non-terminal residue" evidence="2">
    <location>
        <position position="126"/>
    </location>
</feature>
<feature type="region of interest" description="Disordered" evidence="1">
    <location>
        <begin position="29"/>
        <end position="54"/>
    </location>
</feature>
<comment type="caution">
    <text evidence="2">The sequence shown here is derived from an EMBL/GenBank/DDBJ whole genome shotgun (WGS) entry which is preliminary data.</text>
</comment>
<dbReference type="Proteomes" id="UP000824120">
    <property type="component" value="Chromosome 5"/>
</dbReference>
<protein>
    <submittedName>
        <fullName evidence="2">Uncharacterized protein</fullName>
    </submittedName>
</protein>
<dbReference type="AlphaFoldDB" id="A0A9J5Z1P5"/>
<evidence type="ECO:0000313" key="2">
    <source>
        <dbReference type="EMBL" id="KAG5605839.1"/>
    </source>
</evidence>
<dbReference type="EMBL" id="JACXVP010000005">
    <property type="protein sequence ID" value="KAG5605839.1"/>
    <property type="molecule type" value="Genomic_DNA"/>
</dbReference>
<evidence type="ECO:0000313" key="3">
    <source>
        <dbReference type="Proteomes" id="UP000824120"/>
    </source>
</evidence>
<proteinExistence type="predicted"/>
<reference evidence="2 3" key="1">
    <citation type="submission" date="2020-09" db="EMBL/GenBank/DDBJ databases">
        <title>De no assembly of potato wild relative species, Solanum commersonii.</title>
        <authorList>
            <person name="Cho K."/>
        </authorList>
    </citation>
    <scope>NUCLEOTIDE SEQUENCE [LARGE SCALE GENOMIC DNA]</scope>
    <source>
        <strain evidence="2">LZ3.2</strain>
        <tissue evidence="2">Leaf</tissue>
    </source>
</reference>
<sequence length="126" mass="13976">TLKHKTEKIGLKRTRNGILRIVEKWIKGRGKEQSASGRLIPRSSTVPPNDPECEDAKGKTLKVMSLPKCGLPSSWAISTNVAEQSSAAQYVKTINTRFVVENTKPPMCFRLAREGGHETKTTRLMA</sequence>